<feature type="domain" description="Histidine kinase" evidence="15">
    <location>
        <begin position="143"/>
        <end position="337"/>
    </location>
</feature>
<keyword evidence="10" id="KW-0067">ATP-binding</keyword>
<dbReference type="SUPFAM" id="SSF158472">
    <property type="entry name" value="HAMP domain-like"/>
    <property type="match status" value="1"/>
</dbReference>
<keyword evidence="6" id="KW-0808">Transferase</keyword>
<comment type="subcellular location">
    <subcellularLocation>
        <location evidence="2">Cell membrane</location>
        <topology evidence="2">Multi-pass membrane protein</topology>
    </subcellularLocation>
</comment>
<dbReference type="SMART" id="SM00304">
    <property type="entry name" value="HAMP"/>
    <property type="match status" value="1"/>
</dbReference>
<dbReference type="Pfam" id="PF00672">
    <property type="entry name" value="HAMP"/>
    <property type="match status" value="1"/>
</dbReference>
<organism evidence="17 18">
    <name type="scientific">Alicyclobacillus fodiniaquatilis</name>
    <dbReference type="NCBI Taxonomy" id="1661150"/>
    <lineage>
        <taxon>Bacteria</taxon>
        <taxon>Bacillati</taxon>
        <taxon>Bacillota</taxon>
        <taxon>Bacilli</taxon>
        <taxon>Bacillales</taxon>
        <taxon>Alicyclobacillaceae</taxon>
        <taxon>Alicyclobacillus</taxon>
    </lineage>
</organism>
<keyword evidence="8" id="KW-0547">Nucleotide-binding</keyword>
<gene>
    <name evidence="17" type="ORF">ACFSB2_07100</name>
</gene>
<evidence type="ECO:0000256" key="10">
    <source>
        <dbReference type="ARBA" id="ARBA00022840"/>
    </source>
</evidence>
<dbReference type="Proteomes" id="UP001597079">
    <property type="component" value="Unassembled WGS sequence"/>
</dbReference>
<comment type="caution">
    <text evidence="17">The sequence shown here is derived from an EMBL/GenBank/DDBJ whole genome shotgun (WGS) entry which is preliminary data.</text>
</comment>
<keyword evidence="18" id="KW-1185">Reference proteome</keyword>
<evidence type="ECO:0000256" key="14">
    <source>
        <dbReference type="SAM" id="Phobius"/>
    </source>
</evidence>
<evidence type="ECO:0000256" key="13">
    <source>
        <dbReference type="ARBA" id="ARBA00023136"/>
    </source>
</evidence>
<evidence type="ECO:0000313" key="17">
    <source>
        <dbReference type="EMBL" id="MFD1674472.1"/>
    </source>
</evidence>
<evidence type="ECO:0000259" key="15">
    <source>
        <dbReference type="PROSITE" id="PS50109"/>
    </source>
</evidence>
<evidence type="ECO:0000256" key="7">
    <source>
        <dbReference type="ARBA" id="ARBA00022692"/>
    </source>
</evidence>
<evidence type="ECO:0000256" key="11">
    <source>
        <dbReference type="ARBA" id="ARBA00022989"/>
    </source>
</evidence>
<keyword evidence="4" id="KW-1003">Cell membrane</keyword>
<dbReference type="PROSITE" id="PS50885">
    <property type="entry name" value="HAMP"/>
    <property type="match status" value="1"/>
</dbReference>
<evidence type="ECO:0000256" key="9">
    <source>
        <dbReference type="ARBA" id="ARBA00022777"/>
    </source>
</evidence>
<dbReference type="SMART" id="SM00387">
    <property type="entry name" value="HATPase_c"/>
    <property type="match status" value="1"/>
</dbReference>
<dbReference type="PANTHER" id="PTHR24421:SF37">
    <property type="entry name" value="SENSOR HISTIDINE KINASE NARS"/>
    <property type="match status" value="1"/>
</dbReference>
<keyword evidence="11 14" id="KW-1133">Transmembrane helix</keyword>
<dbReference type="Gene3D" id="6.10.340.10">
    <property type="match status" value="1"/>
</dbReference>
<dbReference type="RefSeq" id="WP_377942339.1">
    <property type="nucleotide sequence ID" value="NZ_JBHUCX010000020.1"/>
</dbReference>
<dbReference type="InterPro" id="IPR011712">
    <property type="entry name" value="Sig_transdc_His_kin_sub3_dim/P"/>
</dbReference>
<dbReference type="CDD" id="cd16917">
    <property type="entry name" value="HATPase_UhpB-NarQ-NarX-like"/>
    <property type="match status" value="1"/>
</dbReference>
<evidence type="ECO:0000256" key="12">
    <source>
        <dbReference type="ARBA" id="ARBA00023012"/>
    </source>
</evidence>
<dbReference type="InterPro" id="IPR036890">
    <property type="entry name" value="HATPase_C_sf"/>
</dbReference>
<dbReference type="InterPro" id="IPR003660">
    <property type="entry name" value="HAMP_dom"/>
</dbReference>
<dbReference type="PANTHER" id="PTHR24421">
    <property type="entry name" value="NITRATE/NITRITE SENSOR PROTEIN NARX-RELATED"/>
    <property type="match status" value="1"/>
</dbReference>
<dbReference type="Gene3D" id="1.20.5.1930">
    <property type="match status" value="1"/>
</dbReference>
<proteinExistence type="predicted"/>
<feature type="transmembrane region" description="Helical" evidence="14">
    <location>
        <begin position="39"/>
        <end position="62"/>
    </location>
</feature>
<evidence type="ECO:0000256" key="8">
    <source>
        <dbReference type="ARBA" id="ARBA00022741"/>
    </source>
</evidence>
<accession>A0ABW4JDR2</accession>
<evidence type="ECO:0000256" key="5">
    <source>
        <dbReference type="ARBA" id="ARBA00022553"/>
    </source>
</evidence>
<evidence type="ECO:0000256" key="4">
    <source>
        <dbReference type="ARBA" id="ARBA00022475"/>
    </source>
</evidence>
<dbReference type="InterPro" id="IPR005467">
    <property type="entry name" value="His_kinase_dom"/>
</dbReference>
<dbReference type="EMBL" id="JBHUCX010000020">
    <property type="protein sequence ID" value="MFD1674472.1"/>
    <property type="molecule type" value="Genomic_DNA"/>
</dbReference>
<dbReference type="SUPFAM" id="SSF55874">
    <property type="entry name" value="ATPase domain of HSP90 chaperone/DNA topoisomerase II/histidine kinase"/>
    <property type="match status" value="1"/>
</dbReference>
<feature type="domain" description="HAMP" evidence="16">
    <location>
        <begin position="63"/>
        <end position="116"/>
    </location>
</feature>
<comment type="catalytic activity">
    <reaction evidence="1">
        <text>ATP + protein L-histidine = ADP + protein N-phospho-L-histidine.</text>
        <dbReference type="EC" id="2.7.13.3"/>
    </reaction>
</comment>
<dbReference type="EC" id="2.7.13.3" evidence="3"/>
<keyword evidence="9 17" id="KW-0418">Kinase</keyword>
<evidence type="ECO:0000256" key="3">
    <source>
        <dbReference type="ARBA" id="ARBA00012438"/>
    </source>
</evidence>
<dbReference type="Pfam" id="PF02518">
    <property type="entry name" value="HATPase_c"/>
    <property type="match status" value="1"/>
</dbReference>
<keyword evidence="12" id="KW-0902">Two-component regulatory system</keyword>
<evidence type="ECO:0000313" key="18">
    <source>
        <dbReference type="Proteomes" id="UP001597079"/>
    </source>
</evidence>
<name>A0ABW4JDR2_9BACL</name>
<keyword evidence="5" id="KW-0597">Phosphoprotein</keyword>
<dbReference type="Pfam" id="PF07730">
    <property type="entry name" value="HisKA_3"/>
    <property type="match status" value="1"/>
</dbReference>
<keyword evidence="7 14" id="KW-0812">Transmembrane</keyword>
<dbReference type="InterPro" id="IPR003594">
    <property type="entry name" value="HATPase_dom"/>
</dbReference>
<sequence length="344" mass="38356">MNTIRMRVVATFVTLVALAYLCGVLFTPLMRESISKHQMYTWLFGIGIGLLLLTAFVGYLLVQTIRRRLYDLEEAAVLIADGRLHHRVVSFGGQDEIDHLAIQFNRMGERLEQQVALLQKMAAENASLAQSAERAATMEERQRVARELHDSVSQQLFSLTLLAAAARNQSQQGSPRLADTVTQIEKLANQAQREMRALLLHLRPIELEGRSLLEAAPDFLQAVAERHGLAWTFAHHGDETVPQSIEEPLFRILQESVANVLKHADATSVMVQLLVQTSRYELIIADDGCGFDSQAQMAGDTYGMTAMRERALLLGGRLEFLPRNPGMTVRVIIPRASAVDHHDA</sequence>
<evidence type="ECO:0000256" key="1">
    <source>
        <dbReference type="ARBA" id="ARBA00000085"/>
    </source>
</evidence>
<dbReference type="InterPro" id="IPR050482">
    <property type="entry name" value="Sensor_HK_TwoCompSys"/>
</dbReference>
<dbReference type="GO" id="GO:0016301">
    <property type="term" value="F:kinase activity"/>
    <property type="evidence" value="ECO:0007669"/>
    <property type="project" value="UniProtKB-KW"/>
</dbReference>
<dbReference type="Gene3D" id="3.30.565.10">
    <property type="entry name" value="Histidine kinase-like ATPase, C-terminal domain"/>
    <property type="match status" value="1"/>
</dbReference>
<keyword evidence="13 14" id="KW-0472">Membrane</keyword>
<dbReference type="PROSITE" id="PS50109">
    <property type="entry name" value="HIS_KIN"/>
    <property type="match status" value="1"/>
</dbReference>
<evidence type="ECO:0000259" key="16">
    <source>
        <dbReference type="PROSITE" id="PS50885"/>
    </source>
</evidence>
<evidence type="ECO:0000256" key="2">
    <source>
        <dbReference type="ARBA" id="ARBA00004651"/>
    </source>
</evidence>
<protein>
    <recommendedName>
        <fullName evidence="3">histidine kinase</fullName>
        <ecNumber evidence="3">2.7.13.3</ecNumber>
    </recommendedName>
</protein>
<reference evidence="18" key="1">
    <citation type="journal article" date="2019" name="Int. J. Syst. Evol. Microbiol.">
        <title>The Global Catalogue of Microorganisms (GCM) 10K type strain sequencing project: providing services to taxonomists for standard genome sequencing and annotation.</title>
        <authorList>
            <consortium name="The Broad Institute Genomics Platform"/>
            <consortium name="The Broad Institute Genome Sequencing Center for Infectious Disease"/>
            <person name="Wu L."/>
            <person name="Ma J."/>
        </authorList>
    </citation>
    <scope>NUCLEOTIDE SEQUENCE [LARGE SCALE GENOMIC DNA]</scope>
    <source>
        <strain evidence="18">CGMCC 1.12286</strain>
    </source>
</reference>
<evidence type="ECO:0000256" key="6">
    <source>
        <dbReference type="ARBA" id="ARBA00022679"/>
    </source>
</evidence>
<dbReference type="CDD" id="cd06225">
    <property type="entry name" value="HAMP"/>
    <property type="match status" value="1"/>
</dbReference>